<organism evidence="1 2">
    <name type="scientific">Rhodoblastus acidophilus</name>
    <name type="common">Rhodopseudomonas acidophila</name>
    <dbReference type="NCBI Taxonomy" id="1074"/>
    <lineage>
        <taxon>Bacteria</taxon>
        <taxon>Pseudomonadati</taxon>
        <taxon>Pseudomonadota</taxon>
        <taxon>Alphaproteobacteria</taxon>
        <taxon>Hyphomicrobiales</taxon>
        <taxon>Rhodoblastaceae</taxon>
        <taxon>Rhodoblastus</taxon>
    </lineage>
</organism>
<comment type="caution">
    <text evidence="1">The sequence shown here is derived from an EMBL/GenBank/DDBJ whole genome shotgun (WGS) entry which is preliminary data.</text>
</comment>
<gene>
    <name evidence="1" type="ORF">GJ654_10355</name>
</gene>
<sequence>MTKRVVSCMGGPLDGRCVAFQGKLYRHFEYPKKSTFDAMKELASGQVAMTMEPSSFHDYRVLTLRLPGGRPFDRYVHVSLDDDEALERAEAEEA</sequence>
<dbReference type="Proteomes" id="UP000439113">
    <property type="component" value="Unassembled WGS sequence"/>
</dbReference>
<dbReference type="AlphaFoldDB" id="A0A6N8DPD1"/>
<evidence type="ECO:0000313" key="2">
    <source>
        <dbReference type="Proteomes" id="UP000439113"/>
    </source>
</evidence>
<dbReference type="RefSeq" id="WP_155446080.1">
    <property type="nucleotide sequence ID" value="NZ_JAOQNR010000010.1"/>
</dbReference>
<reference evidence="1 2" key="1">
    <citation type="submission" date="2019-11" db="EMBL/GenBank/DDBJ databases">
        <title>Whole-genome sequence of a Rhodoblastus acidophilus DSM 142.</title>
        <authorList>
            <person name="Kyndt J.A."/>
            <person name="Meyer T.E."/>
        </authorList>
    </citation>
    <scope>NUCLEOTIDE SEQUENCE [LARGE SCALE GENOMIC DNA]</scope>
    <source>
        <strain evidence="1 2">DSM 142</strain>
    </source>
</reference>
<dbReference type="EMBL" id="WNKS01000007">
    <property type="protein sequence ID" value="MTV31395.1"/>
    <property type="molecule type" value="Genomic_DNA"/>
</dbReference>
<proteinExistence type="predicted"/>
<accession>A0A6N8DPD1</accession>
<evidence type="ECO:0000313" key="1">
    <source>
        <dbReference type="EMBL" id="MTV31395.1"/>
    </source>
</evidence>
<protein>
    <submittedName>
        <fullName evidence="1">Uncharacterized protein</fullName>
    </submittedName>
</protein>
<name>A0A6N8DPD1_RHOAC</name>